<gene>
    <name evidence="1" type="ORF">SVIM_LOCUS456321</name>
</gene>
<protein>
    <submittedName>
        <fullName evidence="1">Uncharacterized protein</fullName>
    </submittedName>
</protein>
<evidence type="ECO:0000313" key="1">
    <source>
        <dbReference type="EMBL" id="VFU61102.1"/>
    </source>
</evidence>
<sequence length="186" mass="21110">MNIYEAELIKKVVNDVACKLGNKTLHVAKHTIGIAGIGKTTIAKVVFNNLYFRFEGSGFLSVVKEISDKPNGVVELQERLLHDILKPNIWKIKQLEALMGERCWFGYHAMELDRDQSLQIFSLHAFRETLPVQDYEELSEKVVDYCKGLPLALKILGSHLSIRDSPPITLKNHNGIRELCLNIVIK</sequence>
<dbReference type="PANTHER" id="PTHR11017:SF570">
    <property type="entry name" value="DISEASE RESISTANCE PROTEIN (TIR-NBS CLASS)-RELATED"/>
    <property type="match status" value="1"/>
</dbReference>
<organism evidence="1">
    <name type="scientific">Salix viminalis</name>
    <name type="common">Common osier</name>
    <name type="synonym">Basket willow</name>
    <dbReference type="NCBI Taxonomy" id="40686"/>
    <lineage>
        <taxon>Eukaryota</taxon>
        <taxon>Viridiplantae</taxon>
        <taxon>Streptophyta</taxon>
        <taxon>Embryophyta</taxon>
        <taxon>Tracheophyta</taxon>
        <taxon>Spermatophyta</taxon>
        <taxon>Magnoliopsida</taxon>
        <taxon>eudicotyledons</taxon>
        <taxon>Gunneridae</taxon>
        <taxon>Pentapetalae</taxon>
        <taxon>rosids</taxon>
        <taxon>fabids</taxon>
        <taxon>Malpighiales</taxon>
        <taxon>Salicaceae</taxon>
        <taxon>Saliceae</taxon>
        <taxon>Salix</taxon>
    </lineage>
</organism>
<dbReference type="PANTHER" id="PTHR11017">
    <property type="entry name" value="LEUCINE-RICH REPEAT-CONTAINING PROTEIN"/>
    <property type="match status" value="1"/>
</dbReference>
<dbReference type="EMBL" id="CAADRP010002096">
    <property type="protein sequence ID" value="VFU61102.1"/>
    <property type="molecule type" value="Genomic_DNA"/>
</dbReference>
<dbReference type="GO" id="GO:0006952">
    <property type="term" value="P:defense response"/>
    <property type="evidence" value="ECO:0007669"/>
    <property type="project" value="InterPro"/>
</dbReference>
<dbReference type="Gene3D" id="3.40.50.300">
    <property type="entry name" value="P-loop containing nucleotide triphosphate hydrolases"/>
    <property type="match status" value="1"/>
</dbReference>
<dbReference type="InterPro" id="IPR042197">
    <property type="entry name" value="Apaf_helical"/>
</dbReference>
<name>A0A6N2N535_SALVM</name>
<dbReference type="AlphaFoldDB" id="A0A6N2N535"/>
<dbReference type="Gene3D" id="1.10.8.430">
    <property type="entry name" value="Helical domain of apoptotic protease-activating factors"/>
    <property type="match status" value="1"/>
</dbReference>
<dbReference type="GO" id="GO:0043531">
    <property type="term" value="F:ADP binding"/>
    <property type="evidence" value="ECO:0007669"/>
    <property type="project" value="InterPro"/>
</dbReference>
<dbReference type="SUPFAM" id="SSF52540">
    <property type="entry name" value="P-loop containing nucleoside triphosphate hydrolases"/>
    <property type="match status" value="1"/>
</dbReference>
<dbReference type="InterPro" id="IPR027417">
    <property type="entry name" value="P-loop_NTPase"/>
</dbReference>
<proteinExistence type="predicted"/>
<accession>A0A6N2N535</accession>
<reference evidence="1" key="1">
    <citation type="submission" date="2019-03" db="EMBL/GenBank/DDBJ databases">
        <authorList>
            <person name="Mank J."/>
            <person name="Almeida P."/>
        </authorList>
    </citation>
    <scope>NUCLEOTIDE SEQUENCE</scope>
    <source>
        <strain evidence="1">78183</strain>
    </source>
</reference>
<dbReference type="InterPro" id="IPR044974">
    <property type="entry name" value="Disease_R_plants"/>
</dbReference>